<dbReference type="InterPro" id="IPR020255">
    <property type="entry name" value="CsgA"/>
</dbReference>
<sequence>MDMTLGYLRESLSNHLEHEVCQRIYKKLRVKHYANEEEFVKDLNDLEMDFLNQVLEKEIKYAQDEQDDKRTRELNEVYELLF</sequence>
<comment type="caution">
    <text evidence="1">The sequence shown here is derived from an EMBL/GenBank/DDBJ whole genome shotgun (WGS) entry which is preliminary data.</text>
</comment>
<dbReference type="AlphaFoldDB" id="A0A150F8A1"/>
<evidence type="ECO:0000313" key="1">
    <source>
        <dbReference type="EMBL" id="KXZ21021.1"/>
    </source>
</evidence>
<organism evidence="1 2">
    <name type="scientific">Bacillus nakamurai</name>
    <dbReference type="NCBI Taxonomy" id="1793963"/>
    <lineage>
        <taxon>Bacteria</taxon>
        <taxon>Bacillati</taxon>
        <taxon>Bacillota</taxon>
        <taxon>Bacilli</taxon>
        <taxon>Bacillales</taxon>
        <taxon>Bacillaceae</taxon>
        <taxon>Bacillus</taxon>
    </lineage>
</organism>
<proteinExistence type="predicted"/>
<dbReference type="RefSeq" id="WP_061521318.1">
    <property type="nucleotide sequence ID" value="NZ_JAJJBV010000033.1"/>
</dbReference>
<keyword evidence="2" id="KW-1185">Reference proteome</keyword>
<dbReference type="EMBL" id="LSBA01000008">
    <property type="protein sequence ID" value="KXZ21021.1"/>
    <property type="molecule type" value="Genomic_DNA"/>
</dbReference>
<dbReference type="Proteomes" id="UP000075430">
    <property type="component" value="Unassembled WGS sequence"/>
</dbReference>
<dbReference type="Pfam" id="PF17334">
    <property type="entry name" value="CsgA"/>
    <property type="match status" value="1"/>
</dbReference>
<evidence type="ECO:0000313" key="2">
    <source>
        <dbReference type="Proteomes" id="UP000075430"/>
    </source>
</evidence>
<reference evidence="2" key="1">
    <citation type="submission" date="2016-02" db="EMBL/GenBank/DDBJ databases">
        <authorList>
            <person name="Dunlap C."/>
        </authorList>
    </citation>
    <scope>NUCLEOTIDE SEQUENCE [LARGE SCALE GENOMIC DNA]</scope>
    <source>
        <strain evidence="2">NRRL B-41092</strain>
    </source>
</reference>
<gene>
    <name evidence="1" type="ORF">AXI58_13660</name>
</gene>
<protein>
    <submittedName>
        <fullName evidence="1">Sporulation protein</fullName>
    </submittedName>
</protein>
<name>A0A150F8A1_9BACI</name>
<dbReference type="OrthoDB" id="2938007at2"/>
<accession>A0A150F8A1</accession>